<name>X6LWD9_RETFI</name>
<feature type="non-terminal residue" evidence="2">
    <location>
        <position position="196"/>
    </location>
</feature>
<dbReference type="AlphaFoldDB" id="X6LWD9"/>
<protein>
    <submittedName>
        <fullName evidence="2">Phosphatidylinositol-4,5-diphosphate 3-kinase</fullName>
    </submittedName>
</protein>
<evidence type="ECO:0000313" key="3">
    <source>
        <dbReference type="Proteomes" id="UP000023152"/>
    </source>
</evidence>
<feature type="region of interest" description="Disordered" evidence="1">
    <location>
        <begin position="89"/>
        <end position="164"/>
    </location>
</feature>
<feature type="compositionally biased region" description="Polar residues" evidence="1">
    <location>
        <begin position="123"/>
        <end position="134"/>
    </location>
</feature>
<comment type="caution">
    <text evidence="2">The sequence shown here is derived from an EMBL/GenBank/DDBJ whole genome shotgun (WGS) entry which is preliminary data.</text>
</comment>
<feature type="compositionally biased region" description="Basic residues" evidence="1">
    <location>
        <begin position="89"/>
        <end position="107"/>
    </location>
</feature>
<feature type="compositionally biased region" description="Low complexity" evidence="1">
    <location>
        <begin position="108"/>
        <end position="122"/>
    </location>
</feature>
<keyword evidence="2" id="KW-0418">Kinase</keyword>
<keyword evidence="3" id="KW-1185">Reference proteome</keyword>
<evidence type="ECO:0000256" key="1">
    <source>
        <dbReference type="SAM" id="MobiDB-lite"/>
    </source>
</evidence>
<reference evidence="2 3" key="1">
    <citation type="journal article" date="2013" name="Curr. Biol.">
        <title>The Genome of the Foraminiferan Reticulomyxa filosa.</title>
        <authorList>
            <person name="Glockner G."/>
            <person name="Hulsmann N."/>
            <person name="Schleicher M."/>
            <person name="Noegel A.A."/>
            <person name="Eichinger L."/>
            <person name="Gallinger C."/>
            <person name="Pawlowski J."/>
            <person name="Sierra R."/>
            <person name="Euteneuer U."/>
            <person name="Pillet L."/>
            <person name="Moustafa A."/>
            <person name="Platzer M."/>
            <person name="Groth M."/>
            <person name="Szafranski K."/>
            <person name="Schliwa M."/>
        </authorList>
    </citation>
    <scope>NUCLEOTIDE SEQUENCE [LARGE SCALE GENOMIC DNA]</scope>
</reference>
<dbReference type="EMBL" id="ASPP01027659">
    <property type="protein sequence ID" value="ETO05919.1"/>
    <property type="molecule type" value="Genomic_DNA"/>
</dbReference>
<feature type="compositionally biased region" description="Low complexity" evidence="1">
    <location>
        <begin position="141"/>
        <end position="157"/>
    </location>
</feature>
<keyword evidence="2" id="KW-0808">Transferase</keyword>
<proteinExistence type="predicted"/>
<accession>X6LWD9</accession>
<evidence type="ECO:0000313" key="2">
    <source>
        <dbReference type="EMBL" id="ETO05919.1"/>
    </source>
</evidence>
<dbReference type="GO" id="GO:0016301">
    <property type="term" value="F:kinase activity"/>
    <property type="evidence" value="ECO:0007669"/>
    <property type="project" value="UniProtKB-KW"/>
</dbReference>
<sequence length="196" mass="21868">MLSANEKYQRFEKLIEKYYELLRQKVKSCVLTDYVTENKKKSWLCIDDCGRHSVEANSVLHDLRRTILLEGVPEDDMIGNVSIIYPKIRKSRKAKSKNSRTARKNSKSQKNNSKVSSSQANAPPSSTITSTLTNENDKKVSTNSNNNSTTDSNTNETNNKRTPTNMSLQAIANEMKMLSTLPSSSLTNPTTTAATA</sequence>
<organism evidence="2 3">
    <name type="scientific">Reticulomyxa filosa</name>
    <dbReference type="NCBI Taxonomy" id="46433"/>
    <lineage>
        <taxon>Eukaryota</taxon>
        <taxon>Sar</taxon>
        <taxon>Rhizaria</taxon>
        <taxon>Retaria</taxon>
        <taxon>Foraminifera</taxon>
        <taxon>Monothalamids</taxon>
        <taxon>Reticulomyxidae</taxon>
        <taxon>Reticulomyxa</taxon>
    </lineage>
</organism>
<gene>
    <name evidence="2" type="ORF">RFI_31476</name>
</gene>
<dbReference type="Proteomes" id="UP000023152">
    <property type="component" value="Unassembled WGS sequence"/>
</dbReference>